<feature type="transmembrane region" description="Helical" evidence="1">
    <location>
        <begin position="196"/>
        <end position="215"/>
    </location>
</feature>
<dbReference type="RefSeq" id="WP_190226438.1">
    <property type="nucleotide sequence ID" value="NZ_BNBS01000193.1"/>
</dbReference>
<organism evidence="3 4">
    <name type="scientific">Streptomyces hydrogenans</name>
    <dbReference type="NCBI Taxonomy" id="1873719"/>
    <lineage>
        <taxon>Bacteria</taxon>
        <taxon>Bacillati</taxon>
        <taxon>Actinomycetota</taxon>
        <taxon>Actinomycetes</taxon>
        <taxon>Kitasatosporales</taxon>
        <taxon>Streptomycetaceae</taxon>
        <taxon>Streptomyces</taxon>
    </lineage>
</organism>
<dbReference type="Proteomes" id="UP001052739">
    <property type="component" value="Unassembled WGS sequence"/>
</dbReference>
<evidence type="ECO:0000313" key="3">
    <source>
        <dbReference type="EMBL" id="GHI27207.1"/>
    </source>
</evidence>
<keyword evidence="1" id="KW-0472">Membrane</keyword>
<comment type="caution">
    <text evidence="3">The sequence shown here is derived from an EMBL/GenBank/DDBJ whole genome shotgun (WGS) entry which is preliminary data.</text>
</comment>
<gene>
    <name evidence="3" type="ORF">Shyd_85780</name>
</gene>
<keyword evidence="1" id="KW-1133">Transmembrane helix</keyword>
<accession>A0ABQ3PQA7</accession>
<reference evidence="3" key="1">
    <citation type="submission" date="2024-05" db="EMBL/GenBank/DDBJ databases">
        <title>Whole genome shotgun sequence of Streptomyces hydrogenans NBRC 13475.</title>
        <authorList>
            <person name="Komaki H."/>
            <person name="Tamura T."/>
        </authorList>
    </citation>
    <scope>NUCLEOTIDE SEQUENCE</scope>
    <source>
        <strain evidence="3">NBRC 13475</strain>
    </source>
</reference>
<feature type="transmembrane region" description="Helical" evidence="1">
    <location>
        <begin position="122"/>
        <end position="142"/>
    </location>
</feature>
<dbReference type="EMBL" id="BNDW01000117">
    <property type="protein sequence ID" value="GHI27207.1"/>
    <property type="molecule type" value="Genomic_DNA"/>
</dbReference>
<proteinExistence type="predicted"/>
<keyword evidence="4" id="KW-1185">Reference proteome</keyword>
<feature type="transmembrane region" description="Helical" evidence="1">
    <location>
        <begin position="84"/>
        <end position="110"/>
    </location>
</feature>
<evidence type="ECO:0000256" key="1">
    <source>
        <dbReference type="SAM" id="Phobius"/>
    </source>
</evidence>
<dbReference type="InterPro" id="IPR055648">
    <property type="entry name" value="DUF7224"/>
</dbReference>
<name>A0ABQ3PQA7_9ACTN</name>
<keyword evidence="1" id="KW-0812">Transmembrane</keyword>
<feature type="transmembrane region" description="Helical" evidence="1">
    <location>
        <begin position="154"/>
        <end position="176"/>
    </location>
</feature>
<protein>
    <recommendedName>
        <fullName evidence="2">DUF7224 domain-containing protein</fullName>
    </recommendedName>
</protein>
<feature type="domain" description="DUF7224" evidence="2">
    <location>
        <begin position="268"/>
        <end position="409"/>
    </location>
</feature>
<sequence>MLVRTIVRSSPATVLLPLVAGFVFLALGDDLSAWVTPRYWPSATGSAAFALPFVAAACAAAAAWEGARLTKGRVFEQPAVRGPLAIAVPVLLPVLVMGLAGILVALATSAAAADVPLGLPDFGILGAVAAMLVAHTLAGYVLGRVMPRVLAPPVALIGSFFVGAYPASWSIMWLRYLVGGGLSNCCSIDTSVDSRALAGTIFFATAVSAAALTLIYRGSTPVALTAALTLVAGGVLATWLVARDLGADPLQPRSTDALVCDDTERPRVCLWPEVANPQMVHQEARAAAARLTTAGLLLPSTLTMAARPAADELKLGIGPDTHGADIAAGVASGLLPSPPACAFNGEPYPAAVAAGPLAAWLYATAGVPEEAVAGRFGPDEARIATKVRTLPPATQIVWYQQTRAALTSCNTPPPATVSRGKG</sequence>
<feature type="transmembrane region" description="Helical" evidence="1">
    <location>
        <begin position="222"/>
        <end position="242"/>
    </location>
</feature>
<evidence type="ECO:0000259" key="2">
    <source>
        <dbReference type="Pfam" id="PF23866"/>
    </source>
</evidence>
<dbReference type="Pfam" id="PF23866">
    <property type="entry name" value="DUF7224"/>
    <property type="match status" value="1"/>
</dbReference>
<feature type="transmembrane region" description="Helical" evidence="1">
    <location>
        <begin position="44"/>
        <end position="64"/>
    </location>
</feature>
<evidence type="ECO:0000313" key="4">
    <source>
        <dbReference type="Proteomes" id="UP001052739"/>
    </source>
</evidence>